<accession>A0A5C7T624</accession>
<dbReference type="SMART" id="SM01118">
    <property type="entry name" value="CYTH"/>
    <property type="match status" value="1"/>
</dbReference>
<proteinExistence type="predicted"/>
<organism evidence="3 5">
    <name type="scientific">Thauera aminoaromatica</name>
    <dbReference type="NCBI Taxonomy" id="164330"/>
    <lineage>
        <taxon>Bacteria</taxon>
        <taxon>Pseudomonadati</taxon>
        <taxon>Pseudomonadota</taxon>
        <taxon>Betaproteobacteria</taxon>
        <taxon>Rhodocyclales</taxon>
        <taxon>Zoogloeaceae</taxon>
        <taxon>Thauera</taxon>
    </lineage>
</organism>
<dbReference type="GO" id="GO:0050355">
    <property type="term" value="F:inorganic triphosphate phosphatase activity"/>
    <property type="evidence" value="ECO:0007669"/>
    <property type="project" value="InterPro"/>
</dbReference>
<dbReference type="Pfam" id="PF01928">
    <property type="entry name" value="CYTH"/>
    <property type="match status" value="1"/>
</dbReference>
<dbReference type="InterPro" id="IPR007899">
    <property type="entry name" value="CHAD_dom"/>
</dbReference>
<evidence type="ECO:0000259" key="2">
    <source>
        <dbReference type="PROSITE" id="PS51708"/>
    </source>
</evidence>
<evidence type="ECO:0000313" key="3">
    <source>
        <dbReference type="EMBL" id="ACK53975.1"/>
    </source>
</evidence>
<reference evidence="5" key="1">
    <citation type="submission" date="2009-05" db="EMBL/GenBank/DDBJ databases">
        <title>Complete sequence of chromosome of Thauera sp. MZ1T.</title>
        <authorList>
            <consortium name="US DOE Joint Genome Institute"/>
            <person name="Lucas S."/>
            <person name="Copeland A."/>
            <person name="Lapidus A."/>
            <person name="Glavina del Rio T."/>
            <person name="Dalin E."/>
            <person name="Tice H."/>
            <person name="Bruce D."/>
            <person name="Goodwin L."/>
            <person name="Pitluck S."/>
            <person name="Sims D."/>
            <person name="Brettin T."/>
            <person name="Detter J.C."/>
            <person name="Han C."/>
            <person name="Larimer F."/>
            <person name="Land M."/>
            <person name="Hauser L."/>
            <person name="Kyrpides N."/>
            <person name="Mikhailova N."/>
            <person name="Sayler G.S."/>
        </authorList>
    </citation>
    <scope>NUCLEOTIDE SEQUENCE [LARGE SCALE GENOMIC DNA]</scope>
    <source>
        <strain evidence="5">MZ1T</strain>
    </source>
</reference>
<dbReference type="eggNOG" id="COG5607">
    <property type="taxonomic scope" value="Bacteria"/>
</dbReference>
<dbReference type="GO" id="GO:0046872">
    <property type="term" value="F:metal ion binding"/>
    <property type="evidence" value="ECO:0007669"/>
    <property type="project" value="TreeGrafter"/>
</dbReference>
<dbReference type="SMART" id="SM00880">
    <property type="entry name" value="CHAD"/>
    <property type="match status" value="1"/>
</dbReference>
<keyword evidence="5" id="KW-1185">Reference proteome</keyword>
<evidence type="ECO:0000313" key="5">
    <source>
        <dbReference type="Proteomes" id="UP000002186"/>
    </source>
</evidence>
<name>C4ZKC7_THASP</name>
<dbReference type="RefSeq" id="WP_012584923.1">
    <property type="nucleotide sequence ID" value="NC_011662.2"/>
</dbReference>
<dbReference type="PROSITE" id="PS51707">
    <property type="entry name" value="CYTH"/>
    <property type="match status" value="1"/>
</dbReference>
<accession>C4ZKC7</accession>
<dbReference type="STRING" id="85643.Tmz1t_1216"/>
<gene>
    <name evidence="3" type="ordered locus">Tmz1t_1216</name>
    <name evidence="4" type="ORF">E6Q80_02800</name>
</gene>
<dbReference type="PROSITE" id="PS51708">
    <property type="entry name" value="CHAD"/>
    <property type="match status" value="1"/>
</dbReference>
<dbReference type="Pfam" id="PF05235">
    <property type="entry name" value="CHAD"/>
    <property type="match status" value="1"/>
</dbReference>
<dbReference type="Gene3D" id="1.40.20.10">
    <property type="entry name" value="CHAD domain"/>
    <property type="match status" value="1"/>
</dbReference>
<dbReference type="AlphaFoldDB" id="C4ZKC7"/>
<dbReference type="Gene3D" id="2.40.320.10">
    <property type="entry name" value="Hypothetical Protein Pfu-838710-001"/>
    <property type="match status" value="1"/>
</dbReference>
<sequence>MSHEIELKLALPRRALPALRRHPLVAAAEKCGNALTLDNTYYDTPKLQLKARKVAVRTRRQGRQMLQTVKCAAVSSGGLSQRPEWETAWTGGFDFTPVDDPATARLLERHRAELVPVFTTRFRRETRRLVPQAGVSILLMIDTGAVHVRTPEGVEREAEICELELELESGRAQDLLDLACTLAQDLPLMPADLSKAERGYRLFLDTPAGALRSEISTLEPGQNVVEAFQGLALSCVRQWQGNAATALAQGDPDAIDPDNIHQLRVAHRRLRALLKIFAPALPETFAGTWNARLRDNANRFGDARDLDVFHAELLEPVTPEGLADAASMAALLETVRTARASARHHAGVSLDLATQGRLLLEFTAALHRLRADSLAEAADLRSFARLRLDRLRKRARRGARAAASLEPTRLHALRIDFKMLRYGVEFFAPLFGTRSITRYLDGVVRAQTTLGFLQDVDTAHQRLADWSRTQPALAAAAAFVLGWHAPRYARLRRRVLRECEPLLWGGKPW</sequence>
<dbReference type="EMBL" id="CP001281">
    <property type="protein sequence ID" value="ACK53975.1"/>
    <property type="molecule type" value="Genomic_DNA"/>
</dbReference>
<dbReference type="InterPro" id="IPR038186">
    <property type="entry name" value="CHAD_dom_sf"/>
</dbReference>
<protein>
    <submittedName>
        <fullName evidence="3 4">CHAD domain-containing protein</fullName>
    </submittedName>
</protein>
<evidence type="ECO:0000259" key="1">
    <source>
        <dbReference type="PROSITE" id="PS51707"/>
    </source>
</evidence>
<dbReference type="SUPFAM" id="SSF55154">
    <property type="entry name" value="CYTH-like phosphatases"/>
    <property type="match status" value="1"/>
</dbReference>
<reference evidence="4 6" key="3">
    <citation type="submission" date="2018-09" db="EMBL/GenBank/DDBJ databases">
        <title>Metagenome Assembled Genomes from an Advanced Water Purification Facility.</title>
        <authorList>
            <person name="Stamps B.W."/>
            <person name="Spear J.R."/>
        </authorList>
    </citation>
    <scope>NUCLEOTIDE SEQUENCE [LARGE SCALE GENOMIC DNA]</scope>
    <source>
        <strain evidence="4">Bin_27_1</strain>
    </source>
</reference>
<dbReference type="OrthoDB" id="3034217at2"/>
<feature type="domain" description="CHAD" evidence="2">
    <location>
        <begin position="221"/>
        <end position="509"/>
    </location>
</feature>
<dbReference type="EMBL" id="SSFD01000040">
    <property type="protein sequence ID" value="TXH91137.1"/>
    <property type="molecule type" value="Genomic_DNA"/>
</dbReference>
<dbReference type="KEGG" id="tmz:Tmz1t_1216"/>
<dbReference type="InterPro" id="IPR023577">
    <property type="entry name" value="CYTH_domain"/>
</dbReference>
<dbReference type="InterPro" id="IPR033469">
    <property type="entry name" value="CYTH-like_dom_sf"/>
</dbReference>
<dbReference type="PANTHER" id="PTHR39569">
    <property type="entry name" value="INORGANIC TRIPHOSPHATASE"/>
    <property type="match status" value="1"/>
</dbReference>
<dbReference type="InterPro" id="IPR039013">
    <property type="entry name" value="YgiF"/>
</dbReference>
<dbReference type="Proteomes" id="UP000002186">
    <property type="component" value="Chromosome"/>
</dbReference>
<dbReference type="eggNOG" id="COG3025">
    <property type="taxonomic scope" value="Bacteria"/>
</dbReference>
<evidence type="ECO:0000313" key="4">
    <source>
        <dbReference type="EMBL" id="TXH91137.1"/>
    </source>
</evidence>
<reference evidence="3 5" key="2">
    <citation type="journal article" date="2012" name="Stand. Genomic Sci.">
        <title>Complete genome sequence of Thauera aminoaromatica strain MZ1T.</title>
        <authorList>
            <person name="Jiang K."/>
            <person name="Sanseverino J."/>
            <person name="Chauhan A."/>
            <person name="Lucas S."/>
            <person name="Copeland A."/>
            <person name="Lapidus A."/>
            <person name="Del Rio T.G."/>
            <person name="Dalin E."/>
            <person name="Tice H."/>
            <person name="Bruce D."/>
            <person name="Goodwin L."/>
            <person name="Pitluck S."/>
            <person name="Sims D."/>
            <person name="Brettin T."/>
            <person name="Detter J.C."/>
            <person name="Han C."/>
            <person name="Chang Y.J."/>
            <person name="Larimer F."/>
            <person name="Land M."/>
            <person name="Hauser L."/>
            <person name="Kyrpides N.C."/>
            <person name="Mikhailova N."/>
            <person name="Moser S."/>
            <person name="Jegier P."/>
            <person name="Close D."/>
            <person name="Debruyn J.M."/>
            <person name="Wang Y."/>
            <person name="Layton A.C."/>
            <person name="Allen M.S."/>
            <person name="Sayler G.S."/>
        </authorList>
    </citation>
    <scope>NUCLEOTIDE SEQUENCE [LARGE SCALE GENOMIC DNA]</scope>
    <source>
        <strain evidence="3 5">MZ1T</strain>
    </source>
</reference>
<dbReference type="HOGENOM" id="CLU_040400_3_0_4"/>
<feature type="domain" description="CYTH" evidence="1">
    <location>
        <begin position="2"/>
        <end position="206"/>
    </location>
</feature>
<dbReference type="Proteomes" id="UP000321192">
    <property type="component" value="Unassembled WGS sequence"/>
</dbReference>
<evidence type="ECO:0000313" key="6">
    <source>
        <dbReference type="Proteomes" id="UP000321192"/>
    </source>
</evidence>
<dbReference type="PANTHER" id="PTHR39569:SF1">
    <property type="entry name" value="INORGANIC TRIPHOSPHATASE"/>
    <property type="match status" value="1"/>
</dbReference>